<evidence type="ECO:0000256" key="1">
    <source>
        <dbReference type="SAM" id="MobiDB-lite"/>
    </source>
</evidence>
<gene>
    <name evidence="3" type="ORF">ACI8B_140030</name>
</gene>
<evidence type="ECO:0000313" key="3">
    <source>
        <dbReference type="EMBL" id="VXA54275.1"/>
    </source>
</evidence>
<sequence>MQYLISAPPRTGKSLYVVNLIDKLSKKYPDRLIVTNIIGMNYPGVISMTSTINKPADWRDWPNGTIFIYDECHEHPAFSSDDLLKELWIDEKPYDERISKINARTDINSLEKKNLIDSVNKERKMALVKKKEGIYDIARSLTLHAHFGFDIYLITQDVTRVNATTLAATGRHLVLRRLFGWDMMFIYEYYEVQKYFAGSTRKNAISIKLWFYKKNLYKYYISSEEHNVPKTIPWGLVFMLMLLVGVVYTAYTKWQNGKFGNKEKAAAVEASNHQNQNSQQPQSVWQKDEFGIDVKYTQAGVPIYRTQADMERAAKLKFEAKNQAAQPVSQSNVSQYGYSSQNDQAFAYDVRQPYATDYAVSYQVVEKPRLAGCMIMKNNCSCYTQQATKIDMSQSDCKRYMSGDKPFDYFTKQQEQRQLQQAPVQYQAQVQNQQSVQQFDAEYFAKMQEAKKQGLI</sequence>
<feature type="domain" description="Zona occludens toxin N-terminal" evidence="2">
    <location>
        <begin position="3"/>
        <end position="225"/>
    </location>
</feature>
<dbReference type="Gene3D" id="3.40.50.300">
    <property type="entry name" value="P-loop containing nucleotide triphosphate hydrolases"/>
    <property type="match status" value="1"/>
</dbReference>
<feature type="compositionally biased region" description="Low complexity" evidence="1">
    <location>
        <begin position="271"/>
        <end position="283"/>
    </location>
</feature>
<evidence type="ECO:0000313" key="4">
    <source>
        <dbReference type="Proteomes" id="UP000430404"/>
    </source>
</evidence>
<dbReference type="Proteomes" id="UP000430404">
    <property type="component" value="Unassembled WGS sequence"/>
</dbReference>
<dbReference type="InterPro" id="IPR008900">
    <property type="entry name" value="Zot_N"/>
</dbReference>
<reference evidence="3 4" key="1">
    <citation type="submission" date="2019-10" db="EMBL/GenBank/DDBJ databases">
        <authorList>
            <person name="Karimi E."/>
        </authorList>
    </citation>
    <scope>NUCLEOTIDE SEQUENCE [LARGE SCALE GENOMIC DNA]</scope>
    <source>
        <strain evidence="3">Acinetobacter sp. 8BE</strain>
    </source>
</reference>
<feature type="region of interest" description="Disordered" evidence="1">
    <location>
        <begin position="265"/>
        <end position="284"/>
    </location>
</feature>
<organism evidence="3 4">
    <name type="scientific">Acinetobacter proteolyticus</name>
    <dbReference type="NCBI Taxonomy" id="1776741"/>
    <lineage>
        <taxon>Bacteria</taxon>
        <taxon>Pseudomonadati</taxon>
        <taxon>Pseudomonadota</taxon>
        <taxon>Gammaproteobacteria</taxon>
        <taxon>Moraxellales</taxon>
        <taxon>Moraxellaceae</taxon>
        <taxon>Acinetobacter</taxon>
    </lineage>
</organism>
<dbReference type="EMBL" id="CABWKZ010000006">
    <property type="protein sequence ID" value="VXA54275.1"/>
    <property type="molecule type" value="Genomic_DNA"/>
</dbReference>
<name>A0A653K260_9GAMM</name>
<protein>
    <recommendedName>
        <fullName evidence="2">Zona occludens toxin N-terminal domain-containing protein</fullName>
    </recommendedName>
</protein>
<dbReference type="AlphaFoldDB" id="A0A653K260"/>
<dbReference type="InterPro" id="IPR027417">
    <property type="entry name" value="P-loop_NTPase"/>
</dbReference>
<evidence type="ECO:0000259" key="2">
    <source>
        <dbReference type="Pfam" id="PF05707"/>
    </source>
</evidence>
<accession>A0A653K260</accession>
<proteinExistence type="predicted"/>
<dbReference type="Pfam" id="PF05707">
    <property type="entry name" value="Zot"/>
    <property type="match status" value="1"/>
</dbReference>
<dbReference type="RefSeq" id="WP_159724666.1">
    <property type="nucleotide sequence ID" value="NZ_LR732744.1"/>
</dbReference>